<evidence type="ECO:0000256" key="4">
    <source>
        <dbReference type="ARBA" id="ARBA00022679"/>
    </source>
</evidence>
<evidence type="ECO:0000256" key="9">
    <source>
        <dbReference type="ARBA" id="ARBA00031434"/>
    </source>
</evidence>
<keyword evidence="3" id="KW-0328">Glycosyltransferase</keyword>
<evidence type="ECO:0000256" key="5">
    <source>
        <dbReference type="ARBA" id="ARBA00022692"/>
    </source>
</evidence>
<evidence type="ECO:0000256" key="11">
    <source>
        <dbReference type="ARBA" id="ARBA00033088"/>
    </source>
</evidence>
<evidence type="ECO:0000256" key="10">
    <source>
        <dbReference type="ARBA" id="ARBA00031566"/>
    </source>
</evidence>
<dbReference type="Pfam" id="PF00534">
    <property type="entry name" value="Glycos_transf_1"/>
    <property type="match status" value="1"/>
</dbReference>
<evidence type="ECO:0000256" key="12">
    <source>
        <dbReference type="ARBA" id="ARBA00045071"/>
    </source>
</evidence>
<dbReference type="SUPFAM" id="SSF53756">
    <property type="entry name" value="UDP-Glycosyltransferase/glycogen phosphorylase"/>
    <property type="match status" value="1"/>
</dbReference>
<evidence type="ECO:0000259" key="14">
    <source>
        <dbReference type="Pfam" id="PF00534"/>
    </source>
</evidence>
<comment type="catalytic activity">
    <reaction evidence="12">
        <text>an N,N'-diacetylchitobiosyl-diphospho-di-trans,poly-cis-dolichol + GDP-alpha-D-mannose = a beta-D-Man-(1-&gt;4)-beta-D-GlcNAc-(1-&gt;4)-alpha-D-GlcNAc-diphospho-di-trans,poly-cis-dolichol + GDP + H(+)</text>
        <dbReference type="Rhea" id="RHEA:13865"/>
        <dbReference type="Rhea" id="RHEA-COMP:19510"/>
        <dbReference type="Rhea" id="RHEA-COMP:19511"/>
        <dbReference type="ChEBI" id="CHEBI:15378"/>
        <dbReference type="ChEBI" id="CHEBI:57269"/>
        <dbReference type="ChEBI" id="CHEBI:57527"/>
        <dbReference type="ChEBI" id="CHEBI:58189"/>
        <dbReference type="ChEBI" id="CHEBI:58472"/>
        <dbReference type="EC" id="2.4.1.142"/>
    </reaction>
    <physiologicalReaction direction="left-to-right" evidence="12">
        <dbReference type="Rhea" id="RHEA:13866"/>
    </physiologicalReaction>
</comment>
<keyword evidence="6" id="KW-0256">Endoplasmic reticulum</keyword>
<dbReference type="InterPro" id="IPR001296">
    <property type="entry name" value="Glyco_trans_1"/>
</dbReference>
<dbReference type="InterPro" id="IPR026051">
    <property type="entry name" value="ALG1-like"/>
</dbReference>
<evidence type="ECO:0000256" key="6">
    <source>
        <dbReference type="ARBA" id="ARBA00022824"/>
    </source>
</evidence>
<dbReference type="PANTHER" id="PTHR13036">
    <property type="entry name" value="BETA1,4 MANNOSYLTRANSFERASE"/>
    <property type="match status" value="1"/>
</dbReference>
<organism evidence="15 16">
    <name type="scientific">Polysphondylium violaceum</name>
    <dbReference type="NCBI Taxonomy" id="133409"/>
    <lineage>
        <taxon>Eukaryota</taxon>
        <taxon>Amoebozoa</taxon>
        <taxon>Evosea</taxon>
        <taxon>Eumycetozoa</taxon>
        <taxon>Dictyostelia</taxon>
        <taxon>Dictyosteliales</taxon>
        <taxon>Dictyosteliaceae</taxon>
        <taxon>Polysphondylium</taxon>
    </lineage>
</organism>
<comment type="subcellular location">
    <subcellularLocation>
        <location evidence="1">Endoplasmic reticulum membrane</location>
        <topology evidence="1">Single-pass membrane protein</topology>
    </subcellularLocation>
</comment>
<proteinExistence type="predicted"/>
<gene>
    <name evidence="15" type="ORF">CYY_005504</name>
</gene>
<evidence type="ECO:0000256" key="1">
    <source>
        <dbReference type="ARBA" id="ARBA00004389"/>
    </source>
</evidence>
<name>A0A8J4V439_9MYCE</name>
<keyword evidence="7" id="KW-1133">Transmembrane helix</keyword>
<evidence type="ECO:0000313" key="16">
    <source>
        <dbReference type="Proteomes" id="UP000695562"/>
    </source>
</evidence>
<dbReference type="GO" id="GO:0005789">
    <property type="term" value="C:endoplasmic reticulum membrane"/>
    <property type="evidence" value="ECO:0007669"/>
    <property type="project" value="UniProtKB-SubCell"/>
</dbReference>
<evidence type="ECO:0000256" key="8">
    <source>
        <dbReference type="ARBA" id="ARBA00023136"/>
    </source>
</evidence>
<evidence type="ECO:0000313" key="15">
    <source>
        <dbReference type="EMBL" id="KAF2073187.1"/>
    </source>
</evidence>
<keyword evidence="8" id="KW-0472">Membrane</keyword>
<feature type="domain" description="Glycosyl transferase family 1" evidence="14">
    <location>
        <begin position="265"/>
        <end position="397"/>
    </location>
</feature>
<keyword evidence="16" id="KW-1185">Reference proteome</keyword>
<feature type="compositionally biased region" description="Low complexity" evidence="13">
    <location>
        <begin position="458"/>
        <end position="468"/>
    </location>
</feature>
<evidence type="ECO:0000256" key="7">
    <source>
        <dbReference type="ARBA" id="ARBA00022989"/>
    </source>
</evidence>
<dbReference type="OrthoDB" id="614844at2759"/>
<dbReference type="Proteomes" id="UP000695562">
    <property type="component" value="Unassembled WGS sequence"/>
</dbReference>
<dbReference type="Gene3D" id="3.40.50.2000">
    <property type="entry name" value="Glycogen Phosphorylase B"/>
    <property type="match status" value="1"/>
</dbReference>
<evidence type="ECO:0000256" key="13">
    <source>
        <dbReference type="SAM" id="MobiDB-lite"/>
    </source>
</evidence>
<dbReference type="EMBL" id="AJWJ01000221">
    <property type="protein sequence ID" value="KAF2073187.1"/>
    <property type="molecule type" value="Genomic_DNA"/>
</dbReference>
<reference evidence="15" key="1">
    <citation type="submission" date="2020-01" db="EMBL/GenBank/DDBJ databases">
        <title>Development of genomics and gene disruption for Polysphondylium violaceum indicates a role for the polyketide synthase stlB in stalk morphogenesis.</title>
        <authorList>
            <person name="Narita B."/>
            <person name="Kawabe Y."/>
            <person name="Kin K."/>
            <person name="Saito T."/>
            <person name="Gibbs R."/>
            <person name="Kuspa A."/>
            <person name="Muzny D."/>
            <person name="Queller D."/>
            <person name="Richards S."/>
            <person name="Strassman J."/>
            <person name="Sucgang R."/>
            <person name="Worley K."/>
            <person name="Schaap P."/>
        </authorList>
    </citation>
    <scope>NUCLEOTIDE SEQUENCE</scope>
    <source>
        <strain evidence="15">QSvi11</strain>
    </source>
</reference>
<evidence type="ECO:0000256" key="3">
    <source>
        <dbReference type="ARBA" id="ARBA00022676"/>
    </source>
</evidence>
<sequence length="477" mass="54193">MNRVAVVVLGDIGRSPRMQYHALSIAEIPNTKVSLVGYRESEPHPLIVDNENIDISPLVPFPISMSRSGSKRGLLSLLVLWPLLAVSKVLFQCLQLFYTLWTIPSLSTILVQSPPAIPTVFILQVVCWMRNIKLIIDWHNLGYTLLALSLGKSDRHPIIVFAKFIERFFGRSAYAHLFVTQEMRDTLVRDWKLKGKTYVFHDKASPIFKNMEPNEQVAYLKEFIEKYHIKDQDKEFIENIIESKSASLMSSKVKHKPDPSVHTSLIISSTSWTPDEDFSILLDAIVKYETDNLQHKQKLLYIITGKGPQKEYYLNRISQLKLKKSRVITAWLDSQDYPKLLACADVGVSLHKSSSGLDLPMKVVDMFGCCVPVLAINFACIGELVKQDYNGLIFQDSQQLFVQLRSLFGSTSSYADIAGTDPQTQQKQSLTQMKQNLIKDRKTDTWASNWASIKHLFSKSSSSPSSYPTKKDSKKRK</sequence>
<protein>
    <recommendedName>
        <fullName evidence="10">Beta-1,4-mannosyltransferase</fullName>
    </recommendedName>
    <alternativeName>
        <fullName evidence="11">GDP-Man:GlcNAc2-PP-dolichol mannosyltransferase</fullName>
    </alternativeName>
    <alternativeName>
        <fullName evidence="9">GDP-mannose-dolichol diphosphochitobiose mannosyltransferase</fullName>
    </alternativeName>
</protein>
<comment type="pathway">
    <text evidence="2">Protein modification; protein glycosylation.</text>
</comment>
<dbReference type="PANTHER" id="PTHR13036:SF0">
    <property type="entry name" value="CHITOBIOSYLDIPHOSPHODOLICHOL BETA-MANNOSYLTRANSFERASE"/>
    <property type="match status" value="1"/>
</dbReference>
<dbReference type="GO" id="GO:0000030">
    <property type="term" value="F:mannosyltransferase activity"/>
    <property type="evidence" value="ECO:0007669"/>
    <property type="project" value="InterPro"/>
</dbReference>
<accession>A0A8J4V439</accession>
<keyword evidence="4" id="KW-0808">Transferase</keyword>
<keyword evidence="5" id="KW-0812">Transmembrane</keyword>
<dbReference type="AlphaFoldDB" id="A0A8J4V439"/>
<feature type="region of interest" description="Disordered" evidence="13">
    <location>
        <begin position="458"/>
        <end position="477"/>
    </location>
</feature>
<evidence type="ECO:0000256" key="2">
    <source>
        <dbReference type="ARBA" id="ARBA00004922"/>
    </source>
</evidence>
<comment type="caution">
    <text evidence="15">The sequence shown here is derived from an EMBL/GenBank/DDBJ whole genome shotgun (WGS) entry which is preliminary data.</text>
</comment>